<keyword evidence="2" id="KW-1185">Reference proteome</keyword>
<name>A0AA36GGF1_9BILA</name>
<evidence type="ECO:0000313" key="2">
    <source>
        <dbReference type="Proteomes" id="UP001177023"/>
    </source>
</evidence>
<protein>
    <submittedName>
        <fullName evidence="1">Uncharacterized protein</fullName>
    </submittedName>
</protein>
<comment type="caution">
    <text evidence="1">The sequence shown here is derived from an EMBL/GenBank/DDBJ whole genome shotgun (WGS) entry which is preliminary data.</text>
</comment>
<sequence length="261" mass="29714">MAACPSTICRSPAADVRRLPSQCPTTRLLHAVLRSPCAQRCSPTRPATQTTSAWLRQLQAFSAMFDNAVSATAAHHRTPRLPFATTDTWQWRFMRRHSSWHKDNDMPSNFAASRVYFCRNRKISCTRSHNLLFDNVIIHMVVTFHDVYLSIDTAANVAYFYRQSCVSSTSLPGTPLPDVSIPVGRYSHRPAPHIADAQPTFRDIKPLRGQRQADLFFCSPRRLQHLFQAAAIEQRKCTGLCVRHFETLPHSDNKLDSHNER</sequence>
<dbReference type="Proteomes" id="UP001177023">
    <property type="component" value="Unassembled WGS sequence"/>
</dbReference>
<accession>A0AA36GGF1</accession>
<dbReference type="EMBL" id="CATQJA010002709">
    <property type="protein sequence ID" value="CAJ0587253.1"/>
    <property type="molecule type" value="Genomic_DNA"/>
</dbReference>
<dbReference type="AlphaFoldDB" id="A0AA36GGF1"/>
<reference evidence="1" key="1">
    <citation type="submission" date="2023-06" db="EMBL/GenBank/DDBJ databases">
        <authorList>
            <person name="Delattre M."/>
        </authorList>
    </citation>
    <scope>NUCLEOTIDE SEQUENCE</scope>
    <source>
        <strain evidence="1">AF72</strain>
    </source>
</reference>
<organism evidence="1 2">
    <name type="scientific">Mesorhabditis spiculigera</name>
    <dbReference type="NCBI Taxonomy" id="96644"/>
    <lineage>
        <taxon>Eukaryota</taxon>
        <taxon>Metazoa</taxon>
        <taxon>Ecdysozoa</taxon>
        <taxon>Nematoda</taxon>
        <taxon>Chromadorea</taxon>
        <taxon>Rhabditida</taxon>
        <taxon>Rhabditina</taxon>
        <taxon>Rhabditomorpha</taxon>
        <taxon>Rhabditoidea</taxon>
        <taxon>Rhabditidae</taxon>
        <taxon>Mesorhabditinae</taxon>
        <taxon>Mesorhabditis</taxon>
    </lineage>
</organism>
<evidence type="ECO:0000313" key="1">
    <source>
        <dbReference type="EMBL" id="CAJ0587253.1"/>
    </source>
</evidence>
<gene>
    <name evidence="1" type="ORF">MSPICULIGERA_LOCUS25230</name>
</gene>
<feature type="non-terminal residue" evidence="1">
    <location>
        <position position="261"/>
    </location>
</feature>
<proteinExistence type="predicted"/>